<dbReference type="AlphaFoldDB" id="A0AAD6XQM4"/>
<dbReference type="PROSITE" id="PS51257">
    <property type="entry name" value="PROKAR_LIPOPROTEIN"/>
    <property type="match status" value="1"/>
</dbReference>
<gene>
    <name evidence="3" type="ORF">B0H15DRAFT_777465</name>
</gene>
<feature type="domain" description="Glycosyltransferase 61 catalytic" evidence="2">
    <location>
        <begin position="171"/>
        <end position="357"/>
    </location>
</feature>
<dbReference type="GO" id="GO:0016757">
    <property type="term" value="F:glycosyltransferase activity"/>
    <property type="evidence" value="ECO:0007669"/>
    <property type="project" value="InterPro"/>
</dbReference>
<keyword evidence="4" id="KW-1185">Reference proteome</keyword>
<name>A0AAD6XQM4_9AGAR</name>
<evidence type="ECO:0000313" key="3">
    <source>
        <dbReference type="EMBL" id="KAJ7092309.1"/>
    </source>
</evidence>
<reference evidence="3" key="1">
    <citation type="submission" date="2023-03" db="EMBL/GenBank/DDBJ databases">
        <title>Massive genome expansion in bonnet fungi (Mycena s.s.) driven by repeated elements and novel gene families across ecological guilds.</title>
        <authorList>
            <consortium name="Lawrence Berkeley National Laboratory"/>
            <person name="Harder C.B."/>
            <person name="Miyauchi S."/>
            <person name="Viragh M."/>
            <person name="Kuo A."/>
            <person name="Thoen E."/>
            <person name="Andreopoulos B."/>
            <person name="Lu D."/>
            <person name="Skrede I."/>
            <person name="Drula E."/>
            <person name="Henrissat B."/>
            <person name="Morin E."/>
            <person name="Kohler A."/>
            <person name="Barry K."/>
            <person name="LaButti K."/>
            <person name="Morin E."/>
            <person name="Salamov A."/>
            <person name="Lipzen A."/>
            <person name="Mereny Z."/>
            <person name="Hegedus B."/>
            <person name="Baldrian P."/>
            <person name="Stursova M."/>
            <person name="Weitz H."/>
            <person name="Taylor A."/>
            <person name="Grigoriev I.V."/>
            <person name="Nagy L.G."/>
            <person name="Martin F."/>
            <person name="Kauserud H."/>
        </authorList>
    </citation>
    <scope>NUCLEOTIDE SEQUENCE</scope>
    <source>
        <strain evidence="3">CBHHK173m</strain>
    </source>
</reference>
<protein>
    <recommendedName>
        <fullName evidence="2">Glycosyltransferase 61 catalytic domain-containing protein</fullName>
    </recommendedName>
</protein>
<sequence length="435" mass="48300">MRLADLEATRPPSPSLLHPLGQNESAWAPLSLSSCGDATPAHYAPCLAQRLKNVVHAEELLYPDFELREPHFAREEHRRRWRAFVQSDPDFGDRAVFNKGWVKYRGQSGQNFVFRDVSYSTGSFGADSWAGTSCMSPYVSTSPIQPLTDSDEAAAALPTVYIALSPDAYSFQHFLDRVTHIIAQGAHLAAGAAGSAYVLTGREGTRAVQEMYARMGFPPERVLHLKPKVAAKEMIFSCRAVLIHPWLSLKTLELLGVRHKPVSVTRNKTVQVVYMSRSDGHTANPGRKVVNEEAVLHGIRSLLAERNRGEELVVFNPDDFRTVTELFAWFAESAIAIIGPHGGAMINHRWANPDILVIEFMPTTRIAVMIYEEASLLSQTYAALVVEPTVQGGLDMEIDVEDVRGLMRAHLGVVGSSPLRKSYPWQAKELGFRKR</sequence>
<evidence type="ECO:0000259" key="2">
    <source>
        <dbReference type="Pfam" id="PF04577"/>
    </source>
</evidence>
<dbReference type="InterPro" id="IPR049625">
    <property type="entry name" value="Glyco_transf_61_cat"/>
</dbReference>
<dbReference type="EMBL" id="JARJCN010000018">
    <property type="protein sequence ID" value="KAJ7092309.1"/>
    <property type="molecule type" value="Genomic_DNA"/>
</dbReference>
<organism evidence="3 4">
    <name type="scientific">Mycena belliarum</name>
    <dbReference type="NCBI Taxonomy" id="1033014"/>
    <lineage>
        <taxon>Eukaryota</taxon>
        <taxon>Fungi</taxon>
        <taxon>Dikarya</taxon>
        <taxon>Basidiomycota</taxon>
        <taxon>Agaricomycotina</taxon>
        <taxon>Agaricomycetes</taxon>
        <taxon>Agaricomycetidae</taxon>
        <taxon>Agaricales</taxon>
        <taxon>Marasmiineae</taxon>
        <taxon>Mycenaceae</taxon>
        <taxon>Mycena</taxon>
    </lineage>
</organism>
<evidence type="ECO:0000313" key="4">
    <source>
        <dbReference type="Proteomes" id="UP001222325"/>
    </source>
</evidence>
<dbReference type="Pfam" id="PF04577">
    <property type="entry name" value="Glyco_transf_61"/>
    <property type="match status" value="1"/>
</dbReference>
<evidence type="ECO:0000256" key="1">
    <source>
        <dbReference type="SAM" id="MobiDB-lite"/>
    </source>
</evidence>
<feature type="region of interest" description="Disordered" evidence="1">
    <location>
        <begin position="1"/>
        <end position="20"/>
    </location>
</feature>
<accession>A0AAD6XQM4</accession>
<dbReference type="Proteomes" id="UP001222325">
    <property type="component" value="Unassembled WGS sequence"/>
</dbReference>
<proteinExistence type="predicted"/>
<comment type="caution">
    <text evidence="3">The sequence shown here is derived from an EMBL/GenBank/DDBJ whole genome shotgun (WGS) entry which is preliminary data.</text>
</comment>